<dbReference type="InterPro" id="IPR003340">
    <property type="entry name" value="B3_DNA-bd"/>
</dbReference>
<proteinExistence type="predicted"/>
<evidence type="ECO:0000256" key="2">
    <source>
        <dbReference type="ARBA" id="ARBA00022737"/>
    </source>
</evidence>
<dbReference type="InterPro" id="IPR039218">
    <property type="entry name" value="REM_fam"/>
</dbReference>
<dbReference type="SUPFAM" id="SSF101936">
    <property type="entry name" value="DNA-binding pseudobarrel domain"/>
    <property type="match status" value="4"/>
</dbReference>
<comment type="subcellular location">
    <subcellularLocation>
        <location evidence="1">Nucleus</location>
    </subcellularLocation>
</comment>
<name>A0AA38T4D6_9ASTR</name>
<organism evidence="8 9">
    <name type="scientific">Centaurea solstitialis</name>
    <name type="common">yellow star-thistle</name>
    <dbReference type="NCBI Taxonomy" id="347529"/>
    <lineage>
        <taxon>Eukaryota</taxon>
        <taxon>Viridiplantae</taxon>
        <taxon>Streptophyta</taxon>
        <taxon>Embryophyta</taxon>
        <taxon>Tracheophyta</taxon>
        <taxon>Spermatophyta</taxon>
        <taxon>Magnoliopsida</taxon>
        <taxon>eudicotyledons</taxon>
        <taxon>Gunneridae</taxon>
        <taxon>Pentapetalae</taxon>
        <taxon>asterids</taxon>
        <taxon>campanulids</taxon>
        <taxon>Asterales</taxon>
        <taxon>Asteraceae</taxon>
        <taxon>Carduoideae</taxon>
        <taxon>Cardueae</taxon>
        <taxon>Centaureinae</taxon>
        <taxon>Centaurea</taxon>
    </lineage>
</organism>
<evidence type="ECO:0000256" key="6">
    <source>
        <dbReference type="ARBA" id="ARBA00023242"/>
    </source>
</evidence>
<evidence type="ECO:0000256" key="4">
    <source>
        <dbReference type="ARBA" id="ARBA00023125"/>
    </source>
</evidence>
<dbReference type="PROSITE" id="PS50863">
    <property type="entry name" value="B3"/>
    <property type="match status" value="3"/>
</dbReference>
<dbReference type="GO" id="GO:0005634">
    <property type="term" value="C:nucleus"/>
    <property type="evidence" value="ECO:0007669"/>
    <property type="project" value="UniProtKB-SubCell"/>
</dbReference>
<feature type="domain" description="TF-B3" evidence="7">
    <location>
        <begin position="381"/>
        <end position="480"/>
    </location>
</feature>
<evidence type="ECO:0000256" key="3">
    <source>
        <dbReference type="ARBA" id="ARBA00023015"/>
    </source>
</evidence>
<evidence type="ECO:0000259" key="7">
    <source>
        <dbReference type="PROSITE" id="PS50863"/>
    </source>
</evidence>
<dbReference type="GO" id="GO:0003677">
    <property type="term" value="F:DNA binding"/>
    <property type="evidence" value="ECO:0007669"/>
    <property type="project" value="UniProtKB-KW"/>
</dbReference>
<accession>A0AA38T4D6</accession>
<feature type="domain" description="TF-B3" evidence="7">
    <location>
        <begin position="36"/>
        <end position="109"/>
    </location>
</feature>
<protein>
    <recommendedName>
        <fullName evidence="7">TF-B3 domain-containing protein</fullName>
    </recommendedName>
</protein>
<feature type="domain" description="TF-B3" evidence="7">
    <location>
        <begin position="271"/>
        <end position="367"/>
    </location>
</feature>
<dbReference type="Pfam" id="PF02362">
    <property type="entry name" value="B3"/>
    <property type="match status" value="4"/>
</dbReference>
<gene>
    <name evidence="8" type="ORF">OSB04_018220</name>
</gene>
<sequence>MLRFPSDSSDFFYLRWAWKWISIGFINNTITGDSSIPRPFLANLNVGSSCSKAILRRGGHRWPVEIADGGFSGDGWRKCVSENGVQEFDFMVFKHQGNMVFDFLVFDPSACERPYPTNPPAKMELEHHTQSDSEPDCCFMSKITPYYMKSSRLASVPREFARSNGLYTEGIRREVIIRDETGRKWPATISYNRIQIGREFKVKNHLKIGDTCTFELVKRGQVVVFDFSRKKPSYLRVKDTNSTLKKATRSTSNNHSTLKKVTRSTSNNHPYFTSILVPWTIKKSLMHLPIDFVRSNGLKTGKMILRDDKSRLWEVLLKKTSRERFYLGCGFRAFQVANELKEGDAYKFELIENKKNKPPVVHFSCKSCIMKEEDDDQPRTYFVNKLKSSSMRKSILYLPIAFVNTNGLCNVKEMILRNGKDERSWIVEFKNYMNKYFYIGRGWNDFRVANGLKKGDHFKLEIVDNIEEKLVMNFYVLKDQSRLL</sequence>
<dbReference type="InterPro" id="IPR015300">
    <property type="entry name" value="DNA-bd_pseudobarrel_sf"/>
</dbReference>
<keyword evidence="3" id="KW-0805">Transcription regulation</keyword>
<evidence type="ECO:0000256" key="1">
    <source>
        <dbReference type="ARBA" id="ARBA00004123"/>
    </source>
</evidence>
<keyword evidence="5" id="KW-0804">Transcription</keyword>
<dbReference type="Gene3D" id="2.40.330.10">
    <property type="entry name" value="DNA-binding pseudobarrel domain"/>
    <property type="match status" value="4"/>
</dbReference>
<keyword evidence="4" id="KW-0238">DNA-binding</keyword>
<evidence type="ECO:0000313" key="9">
    <source>
        <dbReference type="Proteomes" id="UP001172457"/>
    </source>
</evidence>
<keyword evidence="6" id="KW-0539">Nucleus</keyword>
<dbReference type="PANTHER" id="PTHR31674">
    <property type="entry name" value="B3 DOMAIN-CONTAINING PROTEIN REM-LIKE 3-RELATED"/>
    <property type="match status" value="1"/>
</dbReference>
<dbReference type="SMART" id="SM01019">
    <property type="entry name" value="B3"/>
    <property type="match status" value="4"/>
</dbReference>
<keyword evidence="9" id="KW-1185">Reference proteome</keyword>
<dbReference type="AlphaFoldDB" id="A0AA38T4D6"/>
<dbReference type="CDD" id="cd10017">
    <property type="entry name" value="B3_DNA"/>
    <property type="match status" value="4"/>
</dbReference>
<comment type="caution">
    <text evidence="8">The sequence shown here is derived from an EMBL/GenBank/DDBJ whole genome shotgun (WGS) entry which is preliminary data.</text>
</comment>
<evidence type="ECO:0000313" key="8">
    <source>
        <dbReference type="EMBL" id="KAJ9554175.1"/>
    </source>
</evidence>
<dbReference type="PANTHER" id="PTHR31674:SF62">
    <property type="entry name" value="B3 DOMAIN-CONTAINING PROTEIN REM14-RELATED"/>
    <property type="match status" value="1"/>
</dbReference>
<dbReference type="Proteomes" id="UP001172457">
    <property type="component" value="Chromosome 4"/>
</dbReference>
<reference evidence="8" key="1">
    <citation type="submission" date="2023-03" db="EMBL/GenBank/DDBJ databases">
        <title>Chromosome-scale reference genome and RAD-based genetic map of yellow starthistle (Centaurea solstitialis) reveal putative structural variation and QTLs associated with invader traits.</title>
        <authorList>
            <person name="Reatini B."/>
            <person name="Cang F.A."/>
            <person name="Jiang Q."/>
            <person name="Mckibben M.T.W."/>
            <person name="Barker M.S."/>
            <person name="Rieseberg L.H."/>
            <person name="Dlugosch K.M."/>
        </authorList>
    </citation>
    <scope>NUCLEOTIDE SEQUENCE</scope>
    <source>
        <strain evidence="8">CAN-66</strain>
        <tissue evidence="8">Leaf</tissue>
    </source>
</reference>
<evidence type="ECO:0000256" key="5">
    <source>
        <dbReference type="ARBA" id="ARBA00023163"/>
    </source>
</evidence>
<keyword evidence="2" id="KW-0677">Repeat</keyword>
<dbReference type="EMBL" id="JARYMX010000004">
    <property type="protein sequence ID" value="KAJ9554175.1"/>
    <property type="molecule type" value="Genomic_DNA"/>
</dbReference>